<name>A0A9W7AE42_9STRA</name>
<keyword evidence="1" id="KW-1133">Transmembrane helix</keyword>
<accession>A0A9W7AE42</accession>
<keyword evidence="3" id="KW-1185">Reference proteome</keyword>
<dbReference type="EMBL" id="BRXZ01005435">
    <property type="protein sequence ID" value="GMH66070.1"/>
    <property type="molecule type" value="Genomic_DNA"/>
</dbReference>
<feature type="transmembrane region" description="Helical" evidence="1">
    <location>
        <begin position="12"/>
        <end position="33"/>
    </location>
</feature>
<evidence type="ECO:0000313" key="3">
    <source>
        <dbReference type="Proteomes" id="UP001165082"/>
    </source>
</evidence>
<evidence type="ECO:0000313" key="2">
    <source>
        <dbReference type="EMBL" id="GMH66070.1"/>
    </source>
</evidence>
<organism evidence="2 3">
    <name type="scientific">Triparma retinervis</name>
    <dbReference type="NCBI Taxonomy" id="2557542"/>
    <lineage>
        <taxon>Eukaryota</taxon>
        <taxon>Sar</taxon>
        <taxon>Stramenopiles</taxon>
        <taxon>Ochrophyta</taxon>
        <taxon>Bolidophyceae</taxon>
        <taxon>Parmales</taxon>
        <taxon>Triparmaceae</taxon>
        <taxon>Triparma</taxon>
    </lineage>
</organism>
<protein>
    <submittedName>
        <fullName evidence="2">Uncharacterized protein</fullName>
    </submittedName>
</protein>
<keyword evidence="1" id="KW-0812">Transmembrane</keyword>
<comment type="caution">
    <text evidence="2">The sequence shown here is derived from an EMBL/GenBank/DDBJ whole genome shotgun (WGS) entry which is preliminary data.</text>
</comment>
<proteinExistence type="predicted"/>
<sequence>MDSENLQDKVYFDMVLTFIQFVPAVLVCVMNVMEARETSSEALGELSYEAGGLIEGEGIELGNVGGGQGRQLALNPAARGEGVALGGGEDITAKVVKGGGRWGR</sequence>
<dbReference type="Proteomes" id="UP001165082">
    <property type="component" value="Unassembled WGS sequence"/>
</dbReference>
<reference evidence="2" key="1">
    <citation type="submission" date="2022-07" db="EMBL/GenBank/DDBJ databases">
        <title>Genome analysis of Parmales, a sister group of diatoms, reveals the evolutionary specialization of diatoms from phago-mixotrophs to photoautotrophs.</title>
        <authorList>
            <person name="Ban H."/>
            <person name="Sato S."/>
            <person name="Yoshikawa S."/>
            <person name="Kazumasa Y."/>
            <person name="Nakamura Y."/>
            <person name="Ichinomiya M."/>
            <person name="Saitoh K."/>
            <person name="Sato N."/>
            <person name="Blanc-Mathieu R."/>
            <person name="Endo H."/>
            <person name="Kuwata A."/>
            <person name="Ogata H."/>
        </authorList>
    </citation>
    <scope>NUCLEOTIDE SEQUENCE</scope>
</reference>
<gene>
    <name evidence="2" type="ORF">TrRE_jg8416</name>
</gene>
<keyword evidence="1" id="KW-0472">Membrane</keyword>
<evidence type="ECO:0000256" key="1">
    <source>
        <dbReference type="SAM" id="Phobius"/>
    </source>
</evidence>
<dbReference type="AlphaFoldDB" id="A0A9W7AE42"/>